<evidence type="ECO:0000259" key="1">
    <source>
        <dbReference type="Pfam" id="PF00117"/>
    </source>
</evidence>
<dbReference type="SUPFAM" id="SSF52317">
    <property type="entry name" value="Class I glutamine amidotransferase-like"/>
    <property type="match status" value="1"/>
</dbReference>
<dbReference type="EMBL" id="CP102480">
    <property type="protein sequence ID" value="UUX49628.1"/>
    <property type="molecule type" value="Genomic_DNA"/>
</dbReference>
<dbReference type="CDD" id="cd01741">
    <property type="entry name" value="GATase1_1"/>
    <property type="match status" value="1"/>
</dbReference>
<dbReference type="GO" id="GO:0016787">
    <property type="term" value="F:hydrolase activity"/>
    <property type="evidence" value="ECO:0007669"/>
    <property type="project" value="UniProtKB-KW"/>
</dbReference>
<dbReference type="InterPro" id="IPR044992">
    <property type="entry name" value="ChyE-like"/>
</dbReference>
<dbReference type="GO" id="GO:0005829">
    <property type="term" value="C:cytosol"/>
    <property type="evidence" value="ECO:0007669"/>
    <property type="project" value="TreeGrafter"/>
</dbReference>
<gene>
    <name evidence="2" type="ORF">NUH88_19785</name>
</gene>
<dbReference type="PROSITE" id="PS51273">
    <property type="entry name" value="GATASE_TYPE_1"/>
    <property type="match status" value="1"/>
</dbReference>
<dbReference type="AlphaFoldDB" id="A0A9J7ATH3"/>
<dbReference type="InterPro" id="IPR029062">
    <property type="entry name" value="Class_I_gatase-like"/>
</dbReference>
<dbReference type="PANTHER" id="PTHR42695:SF5">
    <property type="entry name" value="GLUTAMINE AMIDOTRANSFERASE YLR126C-RELATED"/>
    <property type="match status" value="1"/>
</dbReference>
<keyword evidence="3" id="KW-1185">Reference proteome</keyword>
<dbReference type="PRINTS" id="PR00096">
    <property type="entry name" value="GATASE"/>
</dbReference>
<feature type="domain" description="Glutamine amidotransferase" evidence="1">
    <location>
        <begin position="45"/>
        <end position="179"/>
    </location>
</feature>
<dbReference type="InterPro" id="IPR017926">
    <property type="entry name" value="GATASE"/>
</dbReference>
<dbReference type="Gene3D" id="3.40.50.880">
    <property type="match status" value="1"/>
</dbReference>
<reference evidence="2" key="1">
    <citation type="submission" date="2022-08" db="EMBL/GenBank/DDBJ databases">
        <title>Nisaea acidiphila sp. nov., isolated from a marine algal debris and emended description of the genus Nisaea Urios et al. 2008.</title>
        <authorList>
            <person name="Kwon K."/>
        </authorList>
    </citation>
    <scope>NUCLEOTIDE SEQUENCE</scope>
    <source>
        <strain evidence="2">MEBiC11861</strain>
    </source>
</reference>
<keyword evidence="2" id="KW-0378">Hydrolase</keyword>
<evidence type="ECO:0000313" key="3">
    <source>
        <dbReference type="Proteomes" id="UP001060336"/>
    </source>
</evidence>
<evidence type="ECO:0000313" key="2">
    <source>
        <dbReference type="EMBL" id="UUX49628.1"/>
    </source>
</evidence>
<dbReference type="PANTHER" id="PTHR42695">
    <property type="entry name" value="GLUTAMINE AMIDOTRANSFERASE YLR126C-RELATED"/>
    <property type="match status" value="1"/>
</dbReference>
<dbReference type="RefSeq" id="WP_257768398.1">
    <property type="nucleotide sequence ID" value="NZ_CP102480.1"/>
</dbReference>
<name>A0A9J7ATH3_9PROT</name>
<dbReference type="Proteomes" id="UP001060336">
    <property type="component" value="Chromosome"/>
</dbReference>
<accession>A0A9J7ATH3</accession>
<protein>
    <submittedName>
        <fullName evidence="2">Gamma-glutamyl-gamma-aminobutyrate hydrolase family protein</fullName>
    </submittedName>
</protein>
<proteinExistence type="predicted"/>
<organism evidence="2 3">
    <name type="scientific">Nisaea acidiphila</name>
    <dbReference type="NCBI Taxonomy" id="1862145"/>
    <lineage>
        <taxon>Bacteria</taxon>
        <taxon>Pseudomonadati</taxon>
        <taxon>Pseudomonadota</taxon>
        <taxon>Alphaproteobacteria</taxon>
        <taxon>Rhodospirillales</taxon>
        <taxon>Thalassobaculaceae</taxon>
        <taxon>Nisaea</taxon>
    </lineage>
</organism>
<dbReference type="Pfam" id="PF00117">
    <property type="entry name" value="GATase"/>
    <property type="match status" value="1"/>
</dbReference>
<sequence length="240" mass="27014">MKPKVLIVLHQKTSTPGHVGVLLEERGYELDKRCPCIGHELPDHLDDHEGVVVFGGPMSANDCHMDGIRAELDFMEVVLREKKPYFGICLGGQILARALGAKVYLHDEGHVEVGYTKIHPTEQGRPFFEQSDHFYQWHKEGFDIPDGARLLAEGTRFPNQAYLYGENALGIQFHPEITLEMIQRWTAGAAHRMELPGAQPKEAHLKGFELFFEDIDRWGRATLDWLGMRGSKAALADAAD</sequence>
<dbReference type="KEGG" id="naci:NUH88_19785"/>